<gene>
    <name evidence="1" type="ORF">GEV33_012192</name>
</gene>
<proteinExistence type="predicted"/>
<dbReference type="PANTHER" id="PTHR21398:SF21">
    <property type="entry name" value="AGAP004005-PA"/>
    <property type="match status" value="1"/>
</dbReference>
<dbReference type="SMART" id="SM00718">
    <property type="entry name" value="DM4_12"/>
    <property type="match status" value="1"/>
</dbReference>
<comment type="caution">
    <text evidence="1">The sequence shown here is derived from an EMBL/GenBank/DDBJ whole genome shotgun (WGS) entry which is preliminary data.</text>
</comment>
<keyword evidence="2" id="KW-1185">Reference proteome</keyword>
<sequence length="369" mass="42112">MEETIVKLLFPLGCLVFLSVIVLSNGANSEYKHRTKRKVVFSKSSKFFFRLNGKDNMLNYTEFFAHGWSIRMNYDLPESIPRRHQFFKRDVHAELDSITDESVVNIYSCALKYICESVSNVKSAEKCGIFCGIGRIIASTTNMESDFFKTFIDKCDFHKKNCPYLPQNASLHYALFMHLAIDAVFINSVCGKLLDTSGEILSRQKRFLIWKEGVNYVQLIAGVGLPIELRDQSITVGTVVKAFYLLPTNSSDFTHPSINFVRKKRAATRWIAYGFIEKFFERNGYGDGKACLLRSICEVARQPFDKKTGILAEIVHAILTPSTTREELDNHLNNEYYAAEKLGKEVDNCAVLFPECPLNFIQQFTRTLS</sequence>
<dbReference type="AlphaFoldDB" id="A0A8J6HAQ5"/>
<dbReference type="Pfam" id="PF07841">
    <property type="entry name" value="DM4_12"/>
    <property type="match status" value="1"/>
</dbReference>
<dbReference type="Proteomes" id="UP000719412">
    <property type="component" value="Unassembled WGS sequence"/>
</dbReference>
<name>A0A8J6HAQ5_TENMO</name>
<protein>
    <submittedName>
        <fullName evidence="1">Uncharacterized protein</fullName>
    </submittedName>
</protein>
<evidence type="ECO:0000313" key="2">
    <source>
        <dbReference type="Proteomes" id="UP000719412"/>
    </source>
</evidence>
<dbReference type="EMBL" id="JABDTM020027390">
    <property type="protein sequence ID" value="KAH0810602.1"/>
    <property type="molecule type" value="Genomic_DNA"/>
</dbReference>
<accession>A0A8J6HAQ5</accession>
<dbReference type="PANTHER" id="PTHR21398">
    <property type="entry name" value="AGAP007094-PA"/>
    <property type="match status" value="1"/>
</dbReference>
<reference evidence="1" key="1">
    <citation type="journal article" date="2020" name="J Insects Food Feed">
        <title>The yellow mealworm (Tenebrio molitor) genome: a resource for the emerging insects as food and feed industry.</title>
        <authorList>
            <person name="Eriksson T."/>
            <person name="Andere A."/>
            <person name="Kelstrup H."/>
            <person name="Emery V."/>
            <person name="Picard C."/>
        </authorList>
    </citation>
    <scope>NUCLEOTIDE SEQUENCE</scope>
    <source>
        <strain evidence="1">Stoneville</strain>
        <tissue evidence="1">Whole head</tissue>
    </source>
</reference>
<evidence type="ECO:0000313" key="1">
    <source>
        <dbReference type="EMBL" id="KAH0810602.1"/>
    </source>
</evidence>
<organism evidence="1 2">
    <name type="scientific">Tenebrio molitor</name>
    <name type="common">Yellow mealworm beetle</name>
    <dbReference type="NCBI Taxonomy" id="7067"/>
    <lineage>
        <taxon>Eukaryota</taxon>
        <taxon>Metazoa</taxon>
        <taxon>Ecdysozoa</taxon>
        <taxon>Arthropoda</taxon>
        <taxon>Hexapoda</taxon>
        <taxon>Insecta</taxon>
        <taxon>Pterygota</taxon>
        <taxon>Neoptera</taxon>
        <taxon>Endopterygota</taxon>
        <taxon>Coleoptera</taxon>
        <taxon>Polyphaga</taxon>
        <taxon>Cucujiformia</taxon>
        <taxon>Tenebrionidae</taxon>
        <taxon>Tenebrio</taxon>
    </lineage>
</organism>
<reference evidence="1" key="2">
    <citation type="submission" date="2021-08" db="EMBL/GenBank/DDBJ databases">
        <authorList>
            <person name="Eriksson T."/>
        </authorList>
    </citation>
    <scope>NUCLEOTIDE SEQUENCE</scope>
    <source>
        <strain evidence="1">Stoneville</strain>
        <tissue evidence="1">Whole head</tissue>
    </source>
</reference>
<dbReference type="InterPro" id="IPR006631">
    <property type="entry name" value="DM4_12"/>
</dbReference>